<feature type="domain" description="ABC transporter" evidence="10">
    <location>
        <begin position="957"/>
        <end position="1178"/>
    </location>
</feature>
<comment type="subcellular location">
    <subcellularLocation>
        <location evidence="1">Cell membrane</location>
        <topology evidence="1">Multi-pass membrane protein</topology>
    </subcellularLocation>
</comment>
<dbReference type="GO" id="GO:0140359">
    <property type="term" value="F:ABC-type transporter activity"/>
    <property type="evidence" value="ECO:0007669"/>
    <property type="project" value="InterPro"/>
</dbReference>
<dbReference type="GO" id="GO:0005737">
    <property type="term" value="C:cytoplasm"/>
    <property type="evidence" value="ECO:0007669"/>
    <property type="project" value="UniProtKB-ARBA"/>
</dbReference>
<feature type="transmembrane region" description="Helical" evidence="9">
    <location>
        <begin position="260"/>
        <end position="277"/>
    </location>
</feature>
<feature type="transmembrane region" description="Helical" evidence="9">
    <location>
        <begin position="676"/>
        <end position="698"/>
    </location>
</feature>
<evidence type="ECO:0000256" key="4">
    <source>
        <dbReference type="ARBA" id="ARBA00022741"/>
    </source>
</evidence>
<dbReference type="InterPro" id="IPR017871">
    <property type="entry name" value="ABC_transporter-like_CS"/>
</dbReference>
<dbReference type="GO" id="GO:0005524">
    <property type="term" value="F:ATP binding"/>
    <property type="evidence" value="ECO:0007669"/>
    <property type="project" value="UniProtKB-KW"/>
</dbReference>
<feature type="domain" description="ABC transmembrane type-1" evidence="11">
    <location>
        <begin position="643"/>
        <end position="906"/>
    </location>
</feature>
<feature type="transmembrane region" description="Helical" evidence="9">
    <location>
        <begin position="230"/>
        <end position="254"/>
    </location>
</feature>
<evidence type="ECO:0000313" key="13">
    <source>
        <dbReference type="Proteomes" id="UP000198967"/>
    </source>
</evidence>
<dbReference type="InterPro" id="IPR011527">
    <property type="entry name" value="ABC1_TM_dom"/>
</dbReference>
<feature type="transmembrane region" description="Helical" evidence="9">
    <location>
        <begin position="39"/>
        <end position="60"/>
    </location>
</feature>
<dbReference type="FunFam" id="3.40.50.300:FF:000604">
    <property type="entry name" value="ABC transporter B family member 28"/>
    <property type="match status" value="1"/>
</dbReference>
<proteinExistence type="predicted"/>
<evidence type="ECO:0000259" key="11">
    <source>
        <dbReference type="PROSITE" id="PS50929"/>
    </source>
</evidence>
<evidence type="ECO:0000256" key="2">
    <source>
        <dbReference type="ARBA" id="ARBA00022448"/>
    </source>
</evidence>
<dbReference type="PROSITE" id="PS00211">
    <property type="entry name" value="ABC_TRANSPORTER_1"/>
    <property type="match status" value="1"/>
</dbReference>
<protein>
    <submittedName>
        <fullName evidence="12">ABC-type multidrug transport system, ATPase and permease component</fullName>
    </submittedName>
</protein>
<evidence type="ECO:0000256" key="6">
    <source>
        <dbReference type="ARBA" id="ARBA00022989"/>
    </source>
</evidence>
<dbReference type="PANTHER" id="PTHR24221">
    <property type="entry name" value="ATP-BINDING CASSETTE SUB-FAMILY B"/>
    <property type="match status" value="1"/>
</dbReference>
<dbReference type="Proteomes" id="UP000198967">
    <property type="component" value="Unassembled WGS sequence"/>
</dbReference>
<feature type="domain" description="ABC transmembrane type-1" evidence="11">
    <location>
        <begin position="16"/>
        <end position="288"/>
    </location>
</feature>
<dbReference type="InterPro" id="IPR003439">
    <property type="entry name" value="ABC_transporter-like_ATP-bd"/>
</dbReference>
<feature type="transmembrane region" description="Helical" evidence="9">
    <location>
        <begin position="855"/>
        <end position="874"/>
    </location>
</feature>
<feature type="region of interest" description="Disordered" evidence="8">
    <location>
        <begin position="598"/>
        <end position="626"/>
    </location>
</feature>
<dbReference type="RefSeq" id="WP_218129968.1">
    <property type="nucleotide sequence ID" value="NZ_FNBE01000017.1"/>
</dbReference>
<accession>A0A1G7YLW3</accession>
<sequence>MRPLSVRRLRGPVTGLAVGAAVVAAGAEAVAATVVGRVAGGPTLALVAVLAALLLGAAVLDTVGRVVFSGVVGRAEGELRADLVDAALAQPVAALEDQAVGELLDRVDDDAREIGTLFRRIGWETGAALLRSVAAWVVAGLLFWPAWIAFPLVAALTVAVARPFTARIARCTVAEEEAWSEHAAQLEEAVAGQDDIRTSAGRPHVLRGYATRAAVVMARTRATRRATTKVGLATGLVTHALLGAVVLGGVWVVAGDPGGVAGLVSLWLLASAFVAQVDEVANQLPEIQVGLGALTRVRALLGAEREPTGGDPVPSGPLAVELRGLTAGYPDERDRGAFRLSGVDLVVPAGTTCALVGRTGSGKSTVAKVLSRAVEPPPGQVWLGGRDATNLQLSGLRRAVGVVTQRTELLSATLAENVALHQPVPRDRIAAAFTALGLDDWVAALPDGLDTRLGTGGTTLSAGEQQLVAFARLLVRDVGLVVLDEATARMDPRTEERVTRATRSLLAGRTGVVIAHRLSTIRHADSVAVLQDGAVIQSGLRADVERAPGHFADLLATTTRQSPAALPGPARRPLPARESSAVGTAAAVALAEVPRTEESVPTLRRAHRRATPPRRTAENHTPPLRRAVPRLITAHPRWGLSGALLFALAVACGATGVATGWLWGEVAAALQAGTSPWAAAVALTVVLLSFPVWIALAYRTYTMWWNAIALRLRLGVLRGQTTTRRPARTPAGEVVARALDSERMIIYLDNWVDVTMAALMVTLAGLAAGDPVAALVIAGMLALSTGAATVGAPFVGRAGRAAADARARFGAELGSALEAVRTVKLAAATDAVRAHLAAVDRTRVRAIIREQRLQTLFEGLPGILVQLGIVLTWSLHLAGVWDLATALLVSTVLAGSGYFGQVGAQIVTEAPATRRWLADVGALAAPADPTRLPPGVDLVAGTAPAPEPTPAVPLGVLTCERLTAVHDDGTVGVEGVDLEIRAGELVLLTGEVGSGKSSLLGALAGIVSTEGVIRWDGTELTETDLRPGRVAYVAQVPRMLSGTFADNIALGRPLPDLAEVVDAARLTHDLAVAGGPDTAVGHRGIRLSGGQVQRLAMARALATGSSLVLADDVSSALDARTELELWTALRARGTTVLGASTTRVALERADRVVVLEAGRVADTGPWSVIGDRWAHLAG</sequence>
<evidence type="ECO:0000256" key="9">
    <source>
        <dbReference type="SAM" id="Phobius"/>
    </source>
</evidence>
<dbReference type="GO" id="GO:0005886">
    <property type="term" value="C:plasma membrane"/>
    <property type="evidence" value="ECO:0007669"/>
    <property type="project" value="UniProtKB-SubCell"/>
</dbReference>
<evidence type="ECO:0000256" key="5">
    <source>
        <dbReference type="ARBA" id="ARBA00022840"/>
    </source>
</evidence>
<dbReference type="AlphaFoldDB" id="A0A1G7YLW3"/>
<keyword evidence="5" id="KW-0067">ATP-binding</keyword>
<feature type="transmembrane region" description="Helical" evidence="9">
    <location>
        <begin position="144"/>
        <end position="161"/>
    </location>
</feature>
<feature type="domain" description="ABC transporter" evidence="10">
    <location>
        <begin position="320"/>
        <end position="557"/>
    </location>
</feature>
<keyword evidence="13" id="KW-1185">Reference proteome</keyword>
<dbReference type="InterPro" id="IPR003593">
    <property type="entry name" value="AAA+_ATPase"/>
</dbReference>
<gene>
    <name evidence="12" type="ORF">SAMN05216377_11779</name>
</gene>
<keyword evidence="3 9" id="KW-0812">Transmembrane</keyword>
<dbReference type="InterPro" id="IPR027417">
    <property type="entry name" value="P-loop_NTPase"/>
</dbReference>
<dbReference type="PROSITE" id="PS50929">
    <property type="entry name" value="ABC_TM1F"/>
    <property type="match status" value="2"/>
</dbReference>
<keyword evidence="4" id="KW-0547">Nucleotide-binding</keyword>
<dbReference type="Pfam" id="PF00664">
    <property type="entry name" value="ABC_membrane"/>
    <property type="match status" value="1"/>
</dbReference>
<evidence type="ECO:0000256" key="8">
    <source>
        <dbReference type="SAM" id="MobiDB-lite"/>
    </source>
</evidence>
<organism evidence="12 13">
    <name type="scientific">Pseudonocardia oroxyli</name>
    <dbReference type="NCBI Taxonomy" id="366584"/>
    <lineage>
        <taxon>Bacteria</taxon>
        <taxon>Bacillati</taxon>
        <taxon>Actinomycetota</taxon>
        <taxon>Actinomycetes</taxon>
        <taxon>Pseudonocardiales</taxon>
        <taxon>Pseudonocardiaceae</taxon>
        <taxon>Pseudonocardia</taxon>
    </lineage>
</organism>
<dbReference type="InterPro" id="IPR039421">
    <property type="entry name" value="Type_1_exporter"/>
</dbReference>
<dbReference type="SMART" id="SM00382">
    <property type="entry name" value="AAA"/>
    <property type="match status" value="2"/>
</dbReference>
<feature type="transmembrane region" description="Helical" evidence="9">
    <location>
        <begin position="774"/>
        <end position="796"/>
    </location>
</feature>
<dbReference type="EMBL" id="FNBE01000017">
    <property type="protein sequence ID" value="SDG96810.1"/>
    <property type="molecule type" value="Genomic_DNA"/>
</dbReference>
<feature type="transmembrane region" description="Helical" evidence="9">
    <location>
        <begin position="640"/>
        <end position="664"/>
    </location>
</feature>
<dbReference type="STRING" id="366584.SAMN05216377_11779"/>
<dbReference type="SUPFAM" id="SSF90123">
    <property type="entry name" value="ABC transporter transmembrane region"/>
    <property type="match status" value="2"/>
</dbReference>
<evidence type="ECO:0000256" key="1">
    <source>
        <dbReference type="ARBA" id="ARBA00004651"/>
    </source>
</evidence>
<evidence type="ECO:0000256" key="7">
    <source>
        <dbReference type="ARBA" id="ARBA00023136"/>
    </source>
</evidence>
<dbReference type="InterPro" id="IPR036640">
    <property type="entry name" value="ABC1_TM_sf"/>
</dbReference>
<name>A0A1G7YLW3_PSEOR</name>
<feature type="transmembrane region" description="Helical" evidence="9">
    <location>
        <begin position="751"/>
        <end position="768"/>
    </location>
</feature>
<dbReference type="GO" id="GO:0016887">
    <property type="term" value="F:ATP hydrolysis activity"/>
    <property type="evidence" value="ECO:0007669"/>
    <property type="project" value="InterPro"/>
</dbReference>
<keyword evidence="6 9" id="KW-1133">Transmembrane helix</keyword>
<reference evidence="12 13" key="1">
    <citation type="submission" date="2016-10" db="EMBL/GenBank/DDBJ databases">
        <authorList>
            <person name="de Groot N.N."/>
        </authorList>
    </citation>
    <scope>NUCLEOTIDE SEQUENCE [LARGE SCALE GENOMIC DNA]</scope>
    <source>
        <strain evidence="12 13">CGMCC 4.3143</strain>
    </source>
</reference>
<evidence type="ECO:0000256" key="3">
    <source>
        <dbReference type="ARBA" id="ARBA00022692"/>
    </source>
</evidence>
<evidence type="ECO:0000259" key="10">
    <source>
        <dbReference type="PROSITE" id="PS50893"/>
    </source>
</evidence>
<evidence type="ECO:0000313" key="12">
    <source>
        <dbReference type="EMBL" id="SDG96810.1"/>
    </source>
</evidence>
<dbReference type="PROSITE" id="PS50893">
    <property type="entry name" value="ABC_TRANSPORTER_2"/>
    <property type="match status" value="2"/>
</dbReference>
<keyword evidence="2" id="KW-0813">Transport</keyword>
<dbReference type="GO" id="GO:0034040">
    <property type="term" value="F:ATPase-coupled lipid transmembrane transporter activity"/>
    <property type="evidence" value="ECO:0007669"/>
    <property type="project" value="TreeGrafter"/>
</dbReference>
<dbReference type="Pfam" id="PF00005">
    <property type="entry name" value="ABC_tran"/>
    <property type="match status" value="2"/>
</dbReference>
<keyword evidence="7 9" id="KW-0472">Membrane</keyword>
<dbReference type="Gene3D" id="3.40.50.300">
    <property type="entry name" value="P-loop containing nucleotide triphosphate hydrolases"/>
    <property type="match status" value="2"/>
</dbReference>
<dbReference type="Gene3D" id="1.20.1560.10">
    <property type="entry name" value="ABC transporter type 1, transmembrane domain"/>
    <property type="match status" value="2"/>
</dbReference>
<dbReference type="PANTHER" id="PTHR24221:SF654">
    <property type="entry name" value="ATP-BINDING CASSETTE SUB-FAMILY B MEMBER 6"/>
    <property type="match status" value="1"/>
</dbReference>
<dbReference type="SUPFAM" id="SSF52540">
    <property type="entry name" value="P-loop containing nucleoside triphosphate hydrolases"/>
    <property type="match status" value="2"/>
</dbReference>